<organism evidence="2 3">
    <name type="scientific">Streptococcus massiliensis</name>
    <dbReference type="NCBI Taxonomy" id="313439"/>
    <lineage>
        <taxon>Bacteria</taxon>
        <taxon>Bacillati</taxon>
        <taxon>Bacillota</taxon>
        <taxon>Bacilli</taxon>
        <taxon>Lactobacillales</taxon>
        <taxon>Streptococcaceae</taxon>
        <taxon>Streptococcus</taxon>
    </lineage>
</organism>
<dbReference type="CDD" id="cd04647">
    <property type="entry name" value="LbH_MAT_like"/>
    <property type="match status" value="1"/>
</dbReference>
<dbReference type="PANTHER" id="PTHR23416:SF78">
    <property type="entry name" value="LIPOPOLYSACCHARIDE BIOSYNTHESIS O-ACETYL TRANSFERASE WBBJ-RELATED"/>
    <property type="match status" value="1"/>
</dbReference>
<name>A0A380L1H5_9STRE</name>
<dbReference type="AlphaFoldDB" id="A0A380L1H5"/>
<dbReference type="GO" id="GO:0008870">
    <property type="term" value="F:galactoside O-acetyltransferase activity"/>
    <property type="evidence" value="ECO:0007669"/>
    <property type="project" value="UniProtKB-EC"/>
</dbReference>
<dbReference type="RefSeq" id="WP_018371409.1">
    <property type="nucleotide sequence ID" value="NZ_UHFR01000005.1"/>
</dbReference>
<reference evidence="2" key="1">
    <citation type="submission" date="2018-06" db="EMBL/GenBank/DDBJ databases">
        <authorList>
            <consortium name="Pathogen Informatics"/>
            <person name="Doyle S."/>
        </authorList>
    </citation>
    <scope>NUCLEOTIDE SEQUENCE [LARGE SCALE GENOMIC DNA]</scope>
    <source>
        <strain evidence="2">NCTC13765</strain>
    </source>
</reference>
<dbReference type="InterPro" id="IPR001451">
    <property type="entry name" value="Hexapep"/>
</dbReference>
<dbReference type="Gene3D" id="2.160.10.10">
    <property type="entry name" value="Hexapeptide repeat proteins"/>
    <property type="match status" value="1"/>
</dbReference>
<proteinExistence type="predicted"/>
<keyword evidence="1" id="KW-1133">Transmembrane helix</keyword>
<dbReference type="InterPro" id="IPR011004">
    <property type="entry name" value="Trimer_LpxA-like_sf"/>
</dbReference>
<dbReference type="PANTHER" id="PTHR23416">
    <property type="entry name" value="SIALIC ACID SYNTHASE-RELATED"/>
    <property type="match status" value="1"/>
</dbReference>
<sequence>MYLAYIKKKIRVFFSFMNNPILFLVFLKQGVKKIIIGKRTQINSFKYFNISNNLSIGNDCRFTFIEEFGGCHYNPLLIIKENVSMCNRCSILCADTVQIGKDTLIASDVLITSENHGVDLSLKASYRDQPLIVKGVQIGDNCWIGEKVTILPGVSLGDNTIVGAHSVVTKSFPKNSMIAGIPAVMIKRYDERREEWIKIKR</sequence>
<gene>
    <name evidence="2" type="primary">lacA_1</name>
    <name evidence="2" type="ORF">NCTC13765_00960</name>
</gene>
<keyword evidence="2" id="KW-0012">Acyltransferase</keyword>
<feature type="transmembrane region" description="Helical" evidence="1">
    <location>
        <begin position="12"/>
        <end position="31"/>
    </location>
</feature>
<dbReference type="Pfam" id="PF00132">
    <property type="entry name" value="Hexapep"/>
    <property type="match status" value="1"/>
</dbReference>
<dbReference type="SUPFAM" id="SSF51161">
    <property type="entry name" value="Trimeric LpxA-like enzymes"/>
    <property type="match status" value="1"/>
</dbReference>
<keyword evidence="1" id="KW-0812">Transmembrane</keyword>
<protein>
    <submittedName>
        <fullName evidence="2">CpsI</fullName>
        <ecNumber evidence="2">2.3.1.18</ecNumber>
    </submittedName>
</protein>
<keyword evidence="2" id="KW-0808">Transferase</keyword>
<evidence type="ECO:0000256" key="1">
    <source>
        <dbReference type="SAM" id="Phobius"/>
    </source>
</evidence>
<dbReference type="OrthoDB" id="9801697at2"/>
<evidence type="ECO:0000313" key="2">
    <source>
        <dbReference type="EMBL" id="SUN76470.1"/>
    </source>
</evidence>
<dbReference type="EC" id="2.3.1.18" evidence="2"/>
<keyword evidence="1" id="KW-0472">Membrane</keyword>
<keyword evidence="3" id="KW-1185">Reference proteome</keyword>
<dbReference type="InterPro" id="IPR051159">
    <property type="entry name" value="Hexapeptide_acetyltransf"/>
</dbReference>
<accession>A0A380L1H5</accession>
<dbReference type="STRING" id="1123307.GCA_000380065_00723"/>
<dbReference type="Proteomes" id="UP000254634">
    <property type="component" value="Unassembled WGS sequence"/>
</dbReference>
<dbReference type="EMBL" id="UHFR01000005">
    <property type="protein sequence ID" value="SUN76470.1"/>
    <property type="molecule type" value="Genomic_DNA"/>
</dbReference>
<evidence type="ECO:0000313" key="3">
    <source>
        <dbReference type="Proteomes" id="UP000254634"/>
    </source>
</evidence>